<evidence type="ECO:0000256" key="4">
    <source>
        <dbReference type="ARBA" id="ARBA00022989"/>
    </source>
</evidence>
<comment type="subcellular location">
    <subcellularLocation>
        <location evidence="1">Cell membrane</location>
        <topology evidence="1">Multi-pass membrane protein</topology>
    </subcellularLocation>
</comment>
<dbReference type="AlphaFoldDB" id="A0A090NW12"/>
<dbReference type="PATRIC" id="fig|1401327.3.peg.3816"/>
<accession>A0A090NW12</accession>
<sequence>MMNTEGNNGNKPLGLWNVVSIGIGAMVGAGIFALLGQAALLMEASTWVAFAFGGIVAMFSGYAYARLGASYPSNGGIIDFFRRGLGNGVFSLALSLLYLLTLAVSIAMVARAFGAYAVQFLHEGSQEEHLILLYALGIIAVMTLFNSLSNHAVGRLEVILVGIKMMILLLLIIAGVWSLQPAHISVSAPPSSGAFFSCIGITFLAYAGFGMMANAADKVKDPKVIMPRAFLVAIGVTTLLYISLALVLLSDVSALELEKYADTAVAQAASPLLGHVGYVIVVIGALLATASAINANLFAVFNIMDNMGSERELPKLMNKSLWRQSTWGNIIVVVLIMLMTAALNLGSLASVASATFLICYLAVFVVAIRLRHDIHASLPILIVGTLVMLLVIVGFIYSLWSQGSRALIWIIGAILLSLIVAMVMKRNKTV</sequence>
<reference evidence="7 8" key="1">
    <citation type="submission" date="2013-10" db="EMBL/GenBank/DDBJ databases">
        <title>Draft genomes and the virulence plasmids of Sd1617 vaccine constructs: WRSd3 and WRSd5.</title>
        <authorList>
            <person name="Aksomboon Vongsawan A."/>
            <person name="Venkatesan M.M."/>
            <person name="Vaisvil B."/>
            <person name="Emel G."/>
            <person name="Kepatral V."/>
            <person name="Sethabutr O."/>
            <person name="Serichantalergs O."/>
            <person name="Mason C."/>
        </authorList>
    </citation>
    <scope>NUCLEOTIDE SEQUENCE [LARGE SCALE GENOMIC DNA]</scope>
    <source>
        <strain evidence="7 8">WRSd3</strain>
    </source>
</reference>
<proteinExistence type="predicted"/>
<dbReference type="Proteomes" id="UP000017944">
    <property type="component" value="Unassembled WGS sequence"/>
</dbReference>
<dbReference type="InterPro" id="IPR050367">
    <property type="entry name" value="APC_superfamily"/>
</dbReference>
<feature type="transmembrane region" description="Helical" evidence="6">
    <location>
        <begin position="380"/>
        <end position="400"/>
    </location>
</feature>
<feature type="transmembrane region" description="Helical" evidence="6">
    <location>
        <begin position="12"/>
        <end position="35"/>
    </location>
</feature>
<evidence type="ECO:0000256" key="5">
    <source>
        <dbReference type="ARBA" id="ARBA00023136"/>
    </source>
</evidence>
<feature type="transmembrane region" description="Helical" evidence="6">
    <location>
        <begin position="129"/>
        <end position="146"/>
    </location>
</feature>
<evidence type="ECO:0000313" key="7">
    <source>
        <dbReference type="EMBL" id="ESU76958.1"/>
    </source>
</evidence>
<evidence type="ECO:0000256" key="6">
    <source>
        <dbReference type="SAM" id="Phobius"/>
    </source>
</evidence>
<dbReference type="GO" id="GO:0005886">
    <property type="term" value="C:plasma membrane"/>
    <property type="evidence" value="ECO:0007669"/>
    <property type="project" value="UniProtKB-SubCell"/>
</dbReference>
<keyword evidence="5 6" id="KW-0472">Membrane</keyword>
<feature type="transmembrane region" description="Helical" evidence="6">
    <location>
        <begin position="47"/>
        <end position="65"/>
    </location>
</feature>
<keyword evidence="4 6" id="KW-1133">Transmembrane helix</keyword>
<dbReference type="EMBL" id="AXUT01000457">
    <property type="protein sequence ID" value="ESU76958.1"/>
    <property type="molecule type" value="Genomic_DNA"/>
</dbReference>
<feature type="transmembrane region" description="Helical" evidence="6">
    <location>
        <begin position="229"/>
        <end position="249"/>
    </location>
</feature>
<feature type="transmembrane region" description="Helical" evidence="6">
    <location>
        <begin position="191"/>
        <end position="209"/>
    </location>
</feature>
<organism evidence="7 8">
    <name type="scientific">Shigella dysenteriae WRSd3</name>
    <dbReference type="NCBI Taxonomy" id="1401327"/>
    <lineage>
        <taxon>Bacteria</taxon>
        <taxon>Pseudomonadati</taxon>
        <taxon>Pseudomonadota</taxon>
        <taxon>Gammaproteobacteria</taxon>
        <taxon>Enterobacterales</taxon>
        <taxon>Enterobacteriaceae</taxon>
        <taxon>Shigella</taxon>
    </lineage>
</organism>
<dbReference type="RefSeq" id="WP_000982163.1">
    <property type="nucleotide sequence ID" value="NZ_AXUT01000457.1"/>
</dbReference>
<comment type="caution">
    <text evidence="7">The sequence shown here is derived from an EMBL/GenBank/DDBJ whole genome shotgun (WGS) entry which is preliminary data.</text>
</comment>
<dbReference type="Pfam" id="PF13520">
    <property type="entry name" value="AA_permease_2"/>
    <property type="match status" value="1"/>
</dbReference>
<dbReference type="Gene3D" id="1.20.1740.10">
    <property type="entry name" value="Amino acid/polyamine transporter I"/>
    <property type="match status" value="1"/>
</dbReference>
<evidence type="ECO:0000256" key="2">
    <source>
        <dbReference type="ARBA" id="ARBA00022475"/>
    </source>
</evidence>
<feature type="transmembrane region" description="Helical" evidence="6">
    <location>
        <begin position="406"/>
        <end position="424"/>
    </location>
</feature>
<evidence type="ECO:0000256" key="3">
    <source>
        <dbReference type="ARBA" id="ARBA00022692"/>
    </source>
</evidence>
<dbReference type="PANTHER" id="PTHR42770:SF11">
    <property type="entry name" value="INNER MEMBRANE TRANSPORT PROTEIN YBAT"/>
    <property type="match status" value="1"/>
</dbReference>
<feature type="transmembrane region" description="Helical" evidence="6">
    <location>
        <begin position="325"/>
        <end position="343"/>
    </location>
</feature>
<protein>
    <submittedName>
        <fullName evidence="7">Amino acid permease</fullName>
    </submittedName>
</protein>
<keyword evidence="3 6" id="KW-0812">Transmembrane</keyword>
<gene>
    <name evidence="7" type="ORF">WRSd3_04119</name>
</gene>
<feature type="transmembrane region" description="Helical" evidence="6">
    <location>
        <begin position="278"/>
        <end position="304"/>
    </location>
</feature>
<feature type="transmembrane region" description="Helical" evidence="6">
    <location>
        <begin position="85"/>
        <end position="109"/>
    </location>
</feature>
<dbReference type="GO" id="GO:0022857">
    <property type="term" value="F:transmembrane transporter activity"/>
    <property type="evidence" value="ECO:0007669"/>
    <property type="project" value="InterPro"/>
</dbReference>
<feature type="transmembrane region" description="Helical" evidence="6">
    <location>
        <begin position="349"/>
        <end position="368"/>
    </location>
</feature>
<dbReference type="InterPro" id="IPR002293">
    <property type="entry name" value="AA/rel_permease1"/>
</dbReference>
<name>A0A090NW12_SHIDY</name>
<evidence type="ECO:0000313" key="8">
    <source>
        <dbReference type="Proteomes" id="UP000017944"/>
    </source>
</evidence>
<dbReference type="FunFam" id="1.20.1740.10:FF:000029">
    <property type="entry name" value="Putative amino acid permease"/>
    <property type="match status" value="1"/>
</dbReference>
<dbReference type="PIRSF" id="PIRSF006060">
    <property type="entry name" value="AA_transporter"/>
    <property type="match status" value="1"/>
</dbReference>
<keyword evidence="2" id="KW-1003">Cell membrane</keyword>
<evidence type="ECO:0000256" key="1">
    <source>
        <dbReference type="ARBA" id="ARBA00004651"/>
    </source>
</evidence>
<dbReference type="PANTHER" id="PTHR42770">
    <property type="entry name" value="AMINO ACID TRANSPORTER-RELATED"/>
    <property type="match status" value="1"/>
</dbReference>
<feature type="transmembrane region" description="Helical" evidence="6">
    <location>
        <begin position="158"/>
        <end position="179"/>
    </location>
</feature>